<dbReference type="AlphaFoldDB" id="A0ABD2XWE0"/>
<proteinExistence type="predicted"/>
<keyword evidence="2" id="KW-1133">Transmembrane helix</keyword>
<feature type="compositionally biased region" description="Low complexity" evidence="1">
    <location>
        <begin position="31"/>
        <end position="45"/>
    </location>
</feature>
<evidence type="ECO:0000256" key="1">
    <source>
        <dbReference type="SAM" id="MobiDB-lite"/>
    </source>
</evidence>
<accession>A0ABD2XWE0</accession>
<evidence type="ECO:0000313" key="4">
    <source>
        <dbReference type="Proteomes" id="UP001630127"/>
    </source>
</evidence>
<feature type="transmembrane region" description="Helical" evidence="2">
    <location>
        <begin position="55"/>
        <end position="84"/>
    </location>
</feature>
<feature type="region of interest" description="Disordered" evidence="1">
    <location>
        <begin position="26"/>
        <end position="45"/>
    </location>
</feature>
<evidence type="ECO:0000313" key="3">
    <source>
        <dbReference type="EMBL" id="KAL3497845.1"/>
    </source>
</evidence>
<gene>
    <name evidence="3" type="ORF">ACH5RR_040577</name>
</gene>
<keyword evidence="2" id="KW-0472">Membrane</keyword>
<protein>
    <submittedName>
        <fullName evidence="3">Uncharacterized protein</fullName>
    </submittedName>
</protein>
<dbReference type="EMBL" id="JBJUIK010000017">
    <property type="protein sequence ID" value="KAL3497845.1"/>
    <property type="molecule type" value="Genomic_DNA"/>
</dbReference>
<name>A0ABD2XWE0_9GENT</name>
<keyword evidence="4" id="KW-1185">Reference proteome</keyword>
<evidence type="ECO:0000256" key="2">
    <source>
        <dbReference type="SAM" id="Phobius"/>
    </source>
</evidence>
<organism evidence="3 4">
    <name type="scientific">Cinchona calisaya</name>
    <dbReference type="NCBI Taxonomy" id="153742"/>
    <lineage>
        <taxon>Eukaryota</taxon>
        <taxon>Viridiplantae</taxon>
        <taxon>Streptophyta</taxon>
        <taxon>Embryophyta</taxon>
        <taxon>Tracheophyta</taxon>
        <taxon>Spermatophyta</taxon>
        <taxon>Magnoliopsida</taxon>
        <taxon>eudicotyledons</taxon>
        <taxon>Gunneridae</taxon>
        <taxon>Pentapetalae</taxon>
        <taxon>asterids</taxon>
        <taxon>lamiids</taxon>
        <taxon>Gentianales</taxon>
        <taxon>Rubiaceae</taxon>
        <taxon>Cinchonoideae</taxon>
        <taxon>Cinchoneae</taxon>
        <taxon>Cinchona</taxon>
    </lineage>
</organism>
<keyword evidence="2" id="KW-0812">Transmembrane</keyword>
<comment type="caution">
    <text evidence="3">The sequence shown here is derived from an EMBL/GenBank/DDBJ whole genome shotgun (WGS) entry which is preliminary data.</text>
</comment>
<dbReference type="Proteomes" id="UP001630127">
    <property type="component" value="Unassembled WGS sequence"/>
</dbReference>
<sequence>MENGLLIDGSLESNLVKYESATFAKTKESGKTNSDSSTTSTTTGHSLQDAMKVEFYGFILMALPVETIVLLYLPPIAILLMIFLKVKI</sequence>
<reference evidence="3 4" key="1">
    <citation type="submission" date="2024-11" db="EMBL/GenBank/DDBJ databases">
        <title>A near-complete genome assembly of Cinchona calisaya.</title>
        <authorList>
            <person name="Lian D.C."/>
            <person name="Zhao X.W."/>
            <person name="Wei L."/>
        </authorList>
    </citation>
    <scope>NUCLEOTIDE SEQUENCE [LARGE SCALE GENOMIC DNA]</scope>
    <source>
        <tissue evidence="3">Nenye</tissue>
    </source>
</reference>